<protein>
    <submittedName>
        <fullName evidence="3">Diguanylate phosphodiesterase</fullName>
    </submittedName>
</protein>
<evidence type="ECO:0000313" key="3">
    <source>
        <dbReference type="EMBL" id="BBO20179.1"/>
    </source>
</evidence>
<gene>
    <name evidence="3" type="ORF">DSYM_08780</name>
</gene>
<evidence type="ECO:0000313" key="4">
    <source>
        <dbReference type="Proteomes" id="UP000662914"/>
    </source>
</evidence>
<sequence>MSAQEIFIGRQPILDREQQLYAYELLFRSGAQNRAQVTDDLAATATVLSHVFSELGLEAALGPYLGFVNLDARMLASDAIELLPREKFVLEVLETVDITPEVVSRCRELKEKGFTLALDDFVAFEERHKPLLELADIVKVDLMGMEAAALHRTVAALRPWKVRLLAEKVDDEAQVKVCRELGFELFQGYYFAKPAIIAGKKLSHSELVLMRLLGLVLDDADTPQIEDVFKQAPGLTLNLMRLTNSAASGLRQKIASLRHAITVLGRRQLQRWLQLLLFTNPSGGGANPLLQLAATRGRFLELLAGDLMGSSRDFEDRAFMTGIMSLMPALLQVPIGEIVASLSVAPDVREALERREGVLGRMLLLAERQEEGDMESCFALVAELPGPDNERINALLAQALAWANNIGQQGSS</sequence>
<organism evidence="3 4">
    <name type="scientific">Candidatus Desulfobacillus denitrificans</name>
    <dbReference type="NCBI Taxonomy" id="2608985"/>
    <lineage>
        <taxon>Bacteria</taxon>
        <taxon>Pseudomonadati</taxon>
        <taxon>Pseudomonadota</taxon>
        <taxon>Betaproteobacteria</taxon>
        <taxon>Candidatus Desulfobacillus</taxon>
    </lineage>
</organism>
<evidence type="ECO:0000259" key="1">
    <source>
        <dbReference type="PROSITE" id="PS50883"/>
    </source>
</evidence>
<dbReference type="PIRSF" id="PIRSF003180">
    <property type="entry name" value="DiGMPpdiest_YuxH"/>
    <property type="match status" value="1"/>
</dbReference>
<name>A0A809QXP2_9PROT</name>
<dbReference type="PANTHER" id="PTHR33525">
    <property type="match status" value="1"/>
</dbReference>
<dbReference type="SUPFAM" id="SSF109604">
    <property type="entry name" value="HD-domain/PDEase-like"/>
    <property type="match status" value="1"/>
</dbReference>
<accession>A0A809QXP2</accession>
<dbReference type="EMBL" id="AP021857">
    <property type="protein sequence ID" value="BBO20179.1"/>
    <property type="molecule type" value="Genomic_DNA"/>
</dbReference>
<reference evidence="3" key="1">
    <citation type="journal article" name="DNA Res.">
        <title>The physiological potential of anammox bacteria as revealed by their core genome structure.</title>
        <authorList>
            <person name="Okubo T."/>
            <person name="Toyoda A."/>
            <person name="Fukuhara K."/>
            <person name="Uchiyama I."/>
            <person name="Harigaya Y."/>
            <person name="Kuroiwa M."/>
            <person name="Suzuki T."/>
            <person name="Murakami Y."/>
            <person name="Suwa Y."/>
            <person name="Takami H."/>
        </authorList>
    </citation>
    <scope>NUCLEOTIDE SEQUENCE</scope>
    <source>
        <strain evidence="3">317325-3</strain>
    </source>
</reference>
<dbReference type="InterPro" id="IPR052340">
    <property type="entry name" value="RNase_Y/CdgJ"/>
</dbReference>
<proteinExistence type="predicted"/>
<dbReference type="InterPro" id="IPR014408">
    <property type="entry name" value="dGMP_Pdiesterase_EAL/HD-GYP"/>
</dbReference>
<dbReference type="PANTHER" id="PTHR33525:SF4">
    <property type="entry name" value="CYCLIC DI-GMP PHOSPHODIESTERASE CDGJ"/>
    <property type="match status" value="1"/>
</dbReference>
<dbReference type="Pfam" id="PF00563">
    <property type="entry name" value="EAL"/>
    <property type="match status" value="1"/>
</dbReference>
<dbReference type="InterPro" id="IPR035919">
    <property type="entry name" value="EAL_sf"/>
</dbReference>
<dbReference type="InterPro" id="IPR013976">
    <property type="entry name" value="HDOD"/>
</dbReference>
<dbReference type="InterPro" id="IPR001633">
    <property type="entry name" value="EAL_dom"/>
</dbReference>
<feature type="domain" description="HDOD" evidence="2">
    <location>
        <begin position="202"/>
        <end position="390"/>
    </location>
</feature>
<dbReference type="Proteomes" id="UP000662914">
    <property type="component" value="Chromosome"/>
</dbReference>
<dbReference type="PROSITE" id="PS50883">
    <property type="entry name" value="EAL"/>
    <property type="match status" value="1"/>
</dbReference>
<dbReference type="Gene3D" id="1.10.3210.10">
    <property type="entry name" value="Hypothetical protein af1432"/>
    <property type="match status" value="1"/>
</dbReference>
<dbReference type="Gene3D" id="3.20.20.450">
    <property type="entry name" value="EAL domain"/>
    <property type="match status" value="1"/>
</dbReference>
<feature type="domain" description="EAL" evidence="1">
    <location>
        <begin position="1"/>
        <end position="208"/>
    </location>
</feature>
<dbReference type="SMART" id="SM00052">
    <property type="entry name" value="EAL"/>
    <property type="match status" value="1"/>
</dbReference>
<dbReference type="KEGG" id="ddz:DSYM_08780"/>
<dbReference type="PROSITE" id="PS51833">
    <property type="entry name" value="HDOD"/>
    <property type="match status" value="1"/>
</dbReference>
<dbReference type="AlphaFoldDB" id="A0A809QXP2"/>
<dbReference type="Pfam" id="PF08668">
    <property type="entry name" value="HDOD"/>
    <property type="match status" value="1"/>
</dbReference>
<evidence type="ECO:0000259" key="2">
    <source>
        <dbReference type="PROSITE" id="PS51833"/>
    </source>
</evidence>
<dbReference type="SUPFAM" id="SSF141868">
    <property type="entry name" value="EAL domain-like"/>
    <property type="match status" value="1"/>
</dbReference>